<gene>
    <name evidence="7" type="ORF">Ljor_1406</name>
</gene>
<dbReference type="InterPro" id="IPR036584">
    <property type="entry name" value="FliS_sf"/>
</dbReference>
<dbReference type="InterPro" id="IPR003713">
    <property type="entry name" value="FliS"/>
</dbReference>
<protein>
    <recommendedName>
        <fullName evidence="6">Flagellar secretion chaperone FliS</fullName>
    </recommendedName>
</protein>
<dbReference type="PATRIC" id="fig|456.5.peg.1503"/>
<evidence type="ECO:0000256" key="5">
    <source>
        <dbReference type="ARBA" id="ARBA00023186"/>
    </source>
</evidence>
<evidence type="ECO:0000256" key="4">
    <source>
        <dbReference type="ARBA" id="ARBA00022795"/>
    </source>
</evidence>
<dbReference type="EMBL" id="LNYJ01000011">
    <property type="protein sequence ID" value="KTD17100.1"/>
    <property type="molecule type" value="Genomic_DNA"/>
</dbReference>
<keyword evidence="8" id="KW-1185">Reference proteome</keyword>
<reference evidence="7 8" key="1">
    <citation type="submission" date="2015-11" db="EMBL/GenBank/DDBJ databases">
        <title>Genomic analysis of 38 Legionella species identifies large and diverse effector repertoires.</title>
        <authorList>
            <person name="Burstein D."/>
            <person name="Amaro F."/>
            <person name="Zusman T."/>
            <person name="Lifshitz Z."/>
            <person name="Cohen O."/>
            <person name="Gilbert J.A."/>
            <person name="Pupko T."/>
            <person name="Shuman H.A."/>
            <person name="Segal G."/>
        </authorList>
    </citation>
    <scope>NUCLEOTIDE SEQUENCE [LARGE SCALE GENOMIC DNA]</scope>
    <source>
        <strain evidence="7 8">BL-540</strain>
    </source>
</reference>
<dbReference type="PANTHER" id="PTHR34773:SF1">
    <property type="entry name" value="FLAGELLAR SECRETION CHAPERONE FLIS"/>
    <property type="match status" value="1"/>
</dbReference>
<evidence type="ECO:0000256" key="2">
    <source>
        <dbReference type="ARBA" id="ARBA00008787"/>
    </source>
</evidence>
<keyword evidence="7" id="KW-0966">Cell projection</keyword>
<dbReference type="GO" id="GO:0071973">
    <property type="term" value="P:bacterial-type flagellum-dependent cell motility"/>
    <property type="evidence" value="ECO:0007669"/>
    <property type="project" value="TreeGrafter"/>
</dbReference>
<dbReference type="RefSeq" id="WP_058470899.1">
    <property type="nucleotide sequence ID" value="NZ_CAAAIC010000003.1"/>
</dbReference>
<dbReference type="STRING" id="456.Ljor_1406"/>
<evidence type="ECO:0000256" key="3">
    <source>
        <dbReference type="ARBA" id="ARBA00022490"/>
    </source>
</evidence>
<dbReference type="PANTHER" id="PTHR34773">
    <property type="entry name" value="FLAGELLAR SECRETION CHAPERONE FLIS"/>
    <property type="match status" value="1"/>
</dbReference>
<dbReference type="AlphaFoldDB" id="A0A0W0VAE6"/>
<keyword evidence="3 6" id="KW-0963">Cytoplasm</keyword>
<keyword evidence="4 6" id="KW-1005">Bacterial flagellum biogenesis</keyword>
<keyword evidence="7" id="KW-0282">Flagellum</keyword>
<keyword evidence="5" id="KW-0143">Chaperone</keyword>
<dbReference type="SUPFAM" id="SSF101116">
    <property type="entry name" value="Flagellar export chaperone FliS"/>
    <property type="match status" value="1"/>
</dbReference>
<dbReference type="OrthoDB" id="9792010at2"/>
<dbReference type="GO" id="GO:0044780">
    <property type="term" value="P:bacterial-type flagellum assembly"/>
    <property type="evidence" value="ECO:0007669"/>
    <property type="project" value="InterPro"/>
</dbReference>
<organism evidence="7 8">
    <name type="scientific">Legionella jordanis</name>
    <dbReference type="NCBI Taxonomy" id="456"/>
    <lineage>
        <taxon>Bacteria</taxon>
        <taxon>Pseudomonadati</taxon>
        <taxon>Pseudomonadota</taxon>
        <taxon>Gammaproteobacteria</taxon>
        <taxon>Legionellales</taxon>
        <taxon>Legionellaceae</taxon>
        <taxon>Legionella</taxon>
    </lineage>
</organism>
<name>A0A0W0VAE6_9GAMM</name>
<dbReference type="Pfam" id="PF02561">
    <property type="entry name" value="FliS"/>
    <property type="match status" value="1"/>
</dbReference>
<evidence type="ECO:0000256" key="6">
    <source>
        <dbReference type="PIRNR" id="PIRNR039090"/>
    </source>
</evidence>
<dbReference type="PIRSF" id="PIRSF039090">
    <property type="entry name" value="Flis"/>
    <property type="match status" value="1"/>
</dbReference>
<comment type="similarity">
    <text evidence="2 6">Belongs to the FliS family.</text>
</comment>
<dbReference type="Proteomes" id="UP000055035">
    <property type="component" value="Unassembled WGS sequence"/>
</dbReference>
<comment type="caution">
    <text evidence="7">The sequence shown here is derived from an EMBL/GenBank/DDBJ whole genome shotgun (WGS) entry which is preliminary data.</text>
</comment>
<evidence type="ECO:0000313" key="8">
    <source>
        <dbReference type="Proteomes" id="UP000055035"/>
    </source>
</evidence>
<proteinExistence type="inferred from homology"/>
<sequence>MKTPYQQALEQYKSIELQTRIDTASPHELIDLLLQGARSHIATAQGNIQRNQISEKGEHISKTISILDGLRSSLDHENGGDIAANLDLLYEYIQRILLKANLDNSVELLVQANNLLAEIHQAWQDIKEQVNGKKTE</sequence>
<accession>A0A0W0VAE6</accession>
<dbReference type="GO" id="GO:0005829">
    <property type="term" value="C:cytosol"/>
    <property type="evidence" value="ECO:0007669"/>
    <property type="project" value="UniProtKB-SubCell"/>
</dbReference>
<keyword evidence="7" id="KW-0969">Cilium</keyword>
<evidence type="ECO:0000313" key="7">
    <source>
        <dbReference type="EMBL" id="KTD17100.1"/>
    </source>
</evidence>
<evidence type="ECO:0000256" key="1">
    <source>
        <dbReference type="ARBA" id="ARBA00004514"/>
    </source>
</evidence>
<dbReference type="CDD" id="cd16098">
    <property type="entry name" value="FliS"/>
    <property type="match status" value="1"/>
</dbReference>
<comment type="subcellular location">
    <subcellularLocation>
        <location evidence="1 6">Cytoplasm</location>
        <location evidence="1 6">Cytosol</location>
    </subcellularLocation>
</comment>
<dbReference type="NCBIfam" id="TIGR00208">
    <property type="entry name" value="fliS"/>
    <property type="match status" value="1"/>
</dbReference>
<dbReference type="Gene3D" id="1.20.120.340">
    <property type="entry name" value="Flagellar protein FliS"/>
    <property type="match status" value="1"/>
</dbReference>